<gene>
    <name evidence="2" type="ORF">RVR_1478</name>
</gene>
<dbReference type="InterPro" id="IPR002252">
    <property type="entry name" value="Glyco_hydro_36"/>
</dbReference>
<dbReference type="InterPro" id="IPR013785">
    <property type="entry name" value="Aldolase_TIM"/>
</dbReference>
<sequence>MHLFSVPCGDMTARYEHDASSGAVGLSLVPAALDGVDRPEGGVEPLVQLSVVGDRSVDLWSQGATLRNRSTTRALALSAHRVERGEDGVTITVELLAPDGLRADHVLRWRRGEPCVEIETSATNGTDRPLTLQLLGSFCLDGIPAAGAPADTVVHRVRGGWSSEGALTSQDLHALGLEGWPREALRVERYGQLGTMPVRGHAPCVVVEDRGAGAVWGAVLCWPGSWQIELYRRGGALSVAGGLADGDAGHWRRTLEPGETFTAPRAWLTTDVLRGPEPGEEEASPDRGAGGEPRGGPDALHRHAVDGCFRRLVAMQDARGPRDRATEYELPAVVNEFATTWGRPTHDRMVEMAERLAGTPVKYLVVDAGWYAGGHGDWDRVKADAFPDGLAATAKAVHEHGMVLGLWVEAETCDEHSTAFSLTDHLLHRDGVPVTAGQRRFWDLRQPRTAALLLDRIASLVTDHGIGYLKIDYNEPLGAGCDGAESPGEGLRRQVAATLDFYAALRARLPDVVVENCASGGHRLEPATMSVSDVASFSDAMEGVHLPIVAADTNRLVPGARSLVWAVPRTGDTPRELVYKLASGLLGRFCLSGDFLELDAEQWRLTAEALDVYGRARSALASGEWRRYGPPTGGYRRPTGWQGFVRTTADGSAALVVLHAFAEPPTTPVAVPLPPGPAFTAAASLPSRGAVPSVEGRTLRWLPPAEFSATAVWLRRAPVPAS</sequence>
<dbReference type="KEGG" id="arev:RVR_1478"/>
<dbReference type="SUPFAM" id="SSF51445">
    <property type="entry name" value="(Trans)glycosidases"/>
    <property type="match status" value="1"/>
</dbReference>
<feature type="region of interest" description="Disordered" evidence="1">
    <location>
        <begin position="273"/>
        <end position="299"/>
    </location>
</feature>
<dbReference type="Pfam" id="PF02065">
    <property type="entry name" value="Melibiase"/>
    <property type="match status" value="1"/>
</dbReference>
<dbReference type="EMBL" id="AP018365">
    <property type="protein sequence ID" value="BBA96263.1"/>
    <property type="molecule type" value="Genomic_DNA"/>
</dbReference>
<keyword evidence="3" id="KW-1185">Reference proteome</keyword>
<evidence type="ECO:0008006" key="4">
    <source>
        <dbReference type="Google" id="ProtNLM"/>
    </source>
</evidence>
<organism evidence="2 3">
    <name type="scientific">Actinacidiphila reveromycinica</name>
    <dbReference type="NCBI Taxonomy" id="659352"/>
    <lineage>
        <taxon>Bacteria</taxon>
        <taxon>Bacillati</taxon>
        <taxon>Actinomycetota</taxon>
        <taxon>Actinomycetes</taxon>
        <taxon>Kitasatosporales</taxon>
        <taxon>Streptomycetaceae</taxon>
        <taxon>Actinacidiphila</taxon>
    </lineage>
</organism>
<accession>A0A7U3UPD0</accession>
<reference evidence="2 3" key="4">
    <citation type="journal article" date="2020" name="Sci. Rep.">
        <title>beta-carboline chemical signals induce reveromycin production through a LuxR family regulator in Streptomyces sp. SN-593.</title>
        <authorList>
            <person name="Panthee S."/>
            <person name="Kito N."/>
            <person name="Hayashi T."/>
            <person name="Shimizu T."/>
            <person name="Ishikawa J."/>
            <person name="Hamamoto H."/>
            <person name="Osada H."/>
            <person name="Takahashi S."/>
        </authorList>
    </citation>
    <scope>NUCLEOTIDE SEQUENCE [LARGE SCALE GENOMIC DNA]</scope>
    <source>
        <strain evidence="2 3">SN-593</strain>
    </source>
</reference>
<evidence type="ECO:0000313" key="3">
    <source>
        <dbReference type="Proteomes" id="UP000595703"/>
    </source>
</evidence>
<dbReference type="GO" id="GO:0016052">
    <property type="term" value="P:carbohydrate catabolic process"/>
    <property type="evidence" value="ECO:0007669"/>
    <property type="project" value="InterPro"/>
</dbReference>
<name>A0A7U3UPD0_9ACTN</name>
<proteinExistence type="predicted"/>
<dbReference type="GO" id="GO:0004557">
    <property type="term" value="F:alpha-galactosidase activity"/>
    <property type="evidence" value="ECO:0007669"/>
    <property type="project" value="InterPro"/>
</dbReference>
<dbReference type="PRINTS" id="PR00743">
    <property type="entry name" value="GLHYDRLASE36"/>
</dbReference>
<reference evidence="2 3" key="3">
    <citation type="journal article" date="2011" name="Nat. Chem. Biol.">
        <title>Reveromycin A biosynthesis uses RevG and RevJ for stereospecific spiroacetal formation.</title>
        <authorList>
            <person name="Takahashi S."/>
            <person name="Toyoda A."/>
            <person name="Sekiyama Y."/>
            <person name="Takagi H."/>
            <person name="Nogawa T."/>
            <person name="Uramoto M."/>
            <person name="Suzuki R."/>
            <person name="Koshino H."/>
            <person name="Kumano T."/>
            <person name="Panthee S."/>
            <person name="Dairi T."/>
            <person name="Ishikawa J."/>
            <person name="Ikeda H."/>
            <person name="Sakaki Y."/>
            <person name="Osada H."/>
        </authorList>
    </citation>
    <scope>NUCLEOTIDE SEQUENCE [LARGE SCALE GENOMIC DNA]</scope>
    <source>
        <strain evidence="2 3">SN-593</strain>
    </source>
</reference>
<dbReference type="Proteomes" id="UP000595703">
    <property type="component" value="Chromosome"/>
</dbReference>
<dbReference type="Gene3D" id="3.20.20.70">
    <property type="entry name" value="Aldolase class I"/>
    <property type="match status" value="1"/>
</dbReference>
<protein>
    <recommendedName>
        <fullName evidence="4">Alpha-galactosidase</fullName>
    </recommendedName>
</protein>
<reference evidence="2 3" key="2">
    <citation type="journal article" date="2011" name="J. Antibiot.">
        <title>Furaquinocins I and J: novel polyketide isoprenoid hybrid compounds from Streptomyces reveromyceticus SN-593.</title>
        <authorList>
            <person name="Panthee S."/>
            <person name="Takahashi S."/>
            <person name="Takagi H."/>
            <person name="Nogawa T."/>
            <person name="Oowada E."/>
            <person name="Uramoto M."/>
            <person name="Osada H."/>
        </authorList>
    </citation>
    <scope>NUCLEOTIDE SEQUENCE [LARGE SCALE GENOMIC DNA]</scope>
    <source>
        <strain evidence="2 3">SN-593</strain>
    </source>
</reference>
<evidence type="ECO:0000313" key="2">
    <source>
        <dbReference type="EMBL" id="BBA96263.1"/>
    </source>
</evidence>
<dbReference type="AlphaFoldDB" id="A0A7U3UPD0"/>
<dbReference type="RefSeq" id="WP_202232722.1">
    <property type="nucleotide sequence ID" value="NZ_AP018365.1"/>
</dbReference>
<dbReference type="InterPro" id="IPR017853">
    <property type="entry name" value="GH"/>
</dbReference>
<reference evidence="2 3" key="1">
    <citation type="journal article" date="2010" name="J. Bacteriol.">
        <title>Biochemical characterization of a novel indole prenyltransferase from Streptomyces sp. SN-593.</title>
        <authorList>
            <person name="Takahashi S."/>
            <person name="Takagi H."/>
            <person name="Toyoda A."/>
            <person name="Uramoto M."/>
            <person name="Nogawa T."/>
            <person name="Ueki M."/>
            <person name="Sakaki Y."/>
            <person name="Osada H."/>
        </authorList>
    </citation>
    <scope>NUCLEOTIDE SEQUENCE [LARGE SCALE GENOMIC DNA]</scope>
    <source>
        <strain evidence="2 3">SN-593</strain>
    </source>
</reference>
<evidence type="ECO:0000256" key="1">
    <source>
        <dbReference type="SAM" id="MobiDB-lite"/>
    </source>
</evidence>
<dbReference type="CDD" id="cd14791">
    <property type="entry name" value="GH36"/>
    <property type="match status" value="1"/>
</dbReference>
<dbReference type="InterPro" id="IPR038417">
    <property type="entry name" value="Alpga-gal_N_sf"/>
</dbReference>
<dbReference type="Gene3D" id="2.70.98.60">
    <property type="entry name" value="alpha-galactosidase from lactobacil brevis"/>
    <property type="match status" value="1"/>
</dbReference>